<reference evidence="2 3" key="1">
    <citation type="journal article" date="2015" name="Genome Biol. Evol.">
        <title>Comparative Genomics of a Bacterivorous Green Alga Reveals Evolutionary Causalities and Consequences of Phago-Mixotrophic Mode of Nutrition.</title>
        <authorList>
            <person name="Burns J.A."/>
            <person name="Paasch A."/>
            <person name="Narechania A."/>
            <person name="Kim E."/>
        </authorList>
    </citation>
    <scope>NUCLEOTIDE SEQUENCE [LARGE SCALE GENOMIC DNA]</scope>
    <source>
        <strain evidence="2 3">PLY_AMNH</strain>
    </source>
</reference>
<organism evidence="2 3">
    <name type="scientific">Cymbomonas tetramitiformis</name>
    <dbReference type="NCBI Taxonomy" id="36881"/>
    <lineage>
        <taxon>Eukaryota</taxon>
        <taxon>Viridiplantae</taxon>
        <taxon>Chlorophyta</taxon>
        <taxon>Pyramimonadophyceae</taxon>
        <taxon>Pyramimonadales</taxon>
        <taxon>Pyramimonadaceae</taxon>
        <taxon>Cymbomonas</taxon>
    </lineage>
</organism>
<dbReference type="AlphaFoldDB" id="A0AAE0GGE7"/>
<proteinExistence type="predicted"/>
<sequence length="74" mass="7780">MPCPCTGNAICQCGPQCRCDAKKGKCPCTGEPTCSCGPNCTCGAPKTETETMKMEKSKTESASPYCADKKKSCM</sequence>
<gene>
    <name evidence="2" type="ORF">CYMTET_14516</name>
</gene>
<feature type="region of interest" description="Disordered" evidence="1">
    <location>
        <begin position="53"/>
        <end position="74"/>
    </location>
</feature>
<accession>A0AAE0GGE7</accession>
<evidence type="ECO:0000256" key="1">
    <source>
        <dbReference type="SAM" id="MobiDB-lite"/>
    </source>
</evidence>
<dbReference type="EMBL" id="LGRX02006087">
    <property type="protein sequence ID" value="KAK3277478.1"/>
    <property type="molecule type" value="Genomic_DNA"/>
</dbReference>
<name>A0AAE0GGE7_9CHLO</name>
<comment type="caution">
    <text evidence="2">The sequence shown here is derived from an EMBL/GenBank/DDBJ whole genome shotgun (WGS) entry which is preliminary data.</text>
</comment>
<evidence type="ECO:0000313" key="2">
    <source>
        <dbReference type="EMBL" id="KAK3277478.1"/>
    </source>
</evidence>
<keyword evidence="3" id="KW-1185">Reference proteome</keyword>
<evidence type="ECO:0000313" key="3">
    <source>
        <dbReference type="Proteomes" id="UP001190700"/>
    </source>
</evidence>
<dbReference type="Proteomes" id="UP001190700">
    <property type="component" value="Unassembled WGS sequence"/>
</dbReference>
<protein>
    <submittedName>
        <fullName evidence="2">Uncharacterized protein</fullName>
    </submittedName>
</protein>